<comment type="similarity">
    <text evidence="1">Belongs to the sulfatase family.</text>
</comment>
<dbReference type="AlphaFoldDB" id="A0A2V4C485"/>
<evidence type="ECO:0000256" key="5">
    <source>
        <dbReference type="SAM" id="SignalP"/>
    </source>
</evidence>
<comment type="caution">
    <text evidence="7">The sequence shown here is derived from an EMBL/GenBank/DDBJ whole genome shotgun (WGS) entry which is preliminary data.</text>
</comment>
<evidence type="ECO:0000313" key="7">
    <source>
        <dbReference type="EMBL" id="PXY46139.1"/>
    </source>
</evidence>
<gene>
    <name evidence="7" type="ORF">DMB68_02825</name>
</gene>
<keyword evidence="5" id="KW-0732">Signal</keyword>
<dbReference type="InterPro" id="IPR000917">
    <property type="entry name" value="Sulfatase_N"/>
</dbReference>
<dbReference type="GO" id="GO:0046872">
    <property type="term" value="F:metal ion binding"/>
    <property type="evidence" value="ECO:0007669"/>
    <property type="project" value="UniProtKB-KW"/>
</dbReference>
<feature type="signal peptide" evidence="5">
    <location>
        <begin position="1"/>
        <end position="25"/>
    </location>
</feature>
<dbReference type="PROSITE" id="PS00523">
    <property type="entry name" value="SULFATASE_1"/>
    <property type="match status" value="1"/>
</dbReference>
<dbReference type="RefSeq" id="WP_110345150.1">
    <property type="nucleotide sequence ID" value="NZ_QJHL01000001.1"/>
</dbReference>
<reference evidence="7 8" key="1">
    <citation type="submission" date="2018-05" db="EMBL/GenBank/DDBJ databases">
        <title>Flavobacterium sp. strain IMCC34758, incomplete genome.</title>
        <authorList>
            <person name="Joung Y."/>
        </authorList>
    </citation>
    <scope>NUCLEOTIDE SEQUENCE [LARGE SCALE GENOMIC DNA]</scope>
    <source>
        <strain evidence="7 8">IMCC34758</strain>
    </source>
</reference>
<keyword evidence="8" id="KW-1185">Reference proteome</keyword>
<dbReference type="Gene3D" id="3.30.1120.10">
    <property type="match status" value="1"/>
</dbReference>
<dbReference type="PANTHER" id="PTHR42693">
    <property type="entry name" value="ARYLSULFATASE FAMILY MEMBER"/>
    <property type="match status" value="1"/>
</dbReference>
<dbReference type="PANTHER" id="PTHR42693:SF53">
    <property type="entry name" value="ENDO-4-O-SULFATASE"/>
    <property type="match status" value="1"/>
</dbReference>
<evidence type="ECO:0000259" key="6">
    <source>
        <dbReference type="Pfam" id="PF00884"/>
    </source>
</evidence>
<dbReference type="InterPro" id="IPR050738">
    <property type="entry name" value="Sulfatase"/>
</dbReference>
<dbReference type="OrthoDB" id="9803751at2"/>
<evidence type="ECO:0000256" key="1">
    <source>
        <dbReference type="ARBA" id="ARBA00008779"/>
    </source>
</evidence>
<dbReference type="Proteomes" id="UP000247681">
    <property type="component" value="Unassembled WGS sequence"/>
</dbReference>
<dbReference type="GO" id="GO:0004065">
    <property type="term" value="F:arylsulfatase activity"/>
    <property type="evidence" value="ECO:0007669"/>
    <property type="project" value="TreeGrafter"/>
</dbReference>
<dbReference type="CDD" id="cd16025">
    <property type="entry name" value="PAS_like"/>
    <property type="match status" value="1"/>
</dbReference>
<accession>A0A2V4C485</accession>
<organism evidence="7 8">
    <name type="scientific">Flavobacterium hydrophilum</name>
    <dbReference type="NCBI Taxonomy" id="2211445"/>
    <lineage>
        <taxon>Bacteria</taxon>
        <taxon>Pseudomonadati</taxon>
        <taxon>Bacteroidota</taxon>
        <taxon>Flavobacteriia</taxon>
        <taxon>Flavobacteriales</taxon>
        <taxon>Flavobacteriaceae</taxon>
        <taxon>Flavobacterium</taxon>
    </lineage>
</organism>
<keyword evidence="3" id="KW-0378">Hydrolase</keyword>
<feature type="chain" id="PRO_5016004025" evidence="5">
    <location>
        <begin position="26"/>
        <end position="551"/>
    </location>
</feature>
<dbReference type="EMBL" id="QJHL01000001">
    <property type="protein sequence ID" value="PXY46139.1"/>
    <property type="molecule type" value="Genomic_DNA"/>
</dbReference>
<dbReference type="Gene3D" id="3.40.720.10">
    <property type="entry name" value="Alkaline Phosphatase, subunit A"/>
    <property type="match status" value="1"/>
</dbReference>
<dbReference type="PROSITE" id="PS00149">
    <property type="entry name" value="SULFATASE_2"/>
    <property type="match status" value="1"/>
</dbReference>
<evidence type="ECO:0000256" key="3">
    <source>
        <dbReference type="ARBA" id="ARBA00022801"/>
    </source>
</evidence>
<keyword evidence="2" id="KW-0479">Metal-binding</keyword>
<evidence type="ECO:0000313" key="8">
    <source>
        <dbReference type="Proteomes" id="UP000247681"/>
    </source>
</evidence>
<protein>
    <submittedName>
        <fullName evidence="7">Sulfatase</fullName>
    </submittedName>
</protein>
<dbReference type="InterPro" id="IPR024607">
    <property type="entry name" value="Sulfatase_CS"/>
</dbReference>
<dbReference type="Pfam" id="PF00884">
    <property type="entry name" value="Sulfatase"/>
    <property type="match status" value="1"/>
</dbReference>
<name>A0A2V4C485_9FLAO</name>
<sequence length="551" mass="61978">MNQKRITTLLSALLIGALGSYELSAQTNSSKPNVILIMVDDMGYSDLGNYGSEIKTPNLDRLATEGTRLREFYNNSICAPTRASLLTGQYQHKAGVGYFDVNLGLPAYQGYLNKESLTLGEVFRSGGYSTLMSGKWHVGSEDKAQWPNQRGFDKFYGILKGASNYFNTDGLPFGKTPYPVALIRNNEELHPKADSYYFTDEIGNNAVQFLDEQNKENKPFFLYIAFTAPHWPLQAKPVDIAKYRGKFDEGWDVLREKRIKKLKENGILLADQTIAPRDPEVPEWNKLTYDEKQFWKAKMEVYAAMVDNMDQNVGKVLDKLKALKKDKNTLIVFISDNGAQGGFNTYNPLRRGLVKNDGPIGTSGSFDYQEQNWAYLSNTPLQDYKNNMHEGGFSSPFIAWYPSKIKAGRIDKGTGHLIDLAPTFYDLAGIQYPKELNGVTSNPLPGKSLLPVLIDGASEVNRGAPIFWERAGNRAVREGKWKLVSIYPSYQWELYNLENDRGETKDVAQQNPGIVNELSAKYFDWADKTGVVEYSKFKQKNELIPGAAAKK</sequence>
<dbReference type="SUPFAM" id="SSF53649">
    <property type="entry name" value="Alkaline phosphatase-like"/>
    <property type="match status" value="1"/>
</dbReference>
<feature type="domain" description="Sulfatase N-terminal" evidence="6">
    <location>
        <begin position="32"/>
        <end position="430"/>
    </location>
</feature>
<dbReference type="InterPro" id="IPR017850">
    <property type="entry name" value="Alkaline_phosphatase_core_sf"/>
</dbReference>
<keyword evidence="4" id="KW-0106">Calcium</keyword>
<proteinExistence type="inferred from homology"/>
<evidence type="ECO:0000256" key="2">
    <source>
        <dbReference type="ARBA" id="ARBA00022723"/>
    </source>
</evidence>
<evidence type="ECO:0000256" key="4">
    <source>
        <dbReference type="ARBA" id="ARBA00022837"/>
    </source>
</evidence>